<gene>
    <name evidence="1" type="ORF">GM51_21915</name>
</gene>
<accession>A0A094QCN0</accession>
<dbReference type="AlphaFoldDB" id="A0A094QCN0"/>
<evidence type="ECO:0008006" key="2">
    <source>
        <dbReference type="Google" id="ProtNLM"/>
    </source>
</evidence>
<evidence type="ECO:0000313" key="1">
    <source>
        <dbReference type="EMBL" id="KGA12046.1"/>
    </source>
</evidence>
<name>A0A094QCN0_9ZZZZ</name>
<sequence length="125" mass="14323">MKKNLTALVTGDTKQSLKFLQILKQVGTTHWKHVTTANQMRLHFRKNGTPSISLLDERIGAEWGVNLAQELRIAGCSNIVLFNKKSDPNSILKILKKDTRCLVFKEDLSYEQINWDLTKTEIKIL</sequence>
<reference evidence="1" key="1">
    <citation type="submission" date="2014-06" db="EMBL/GenBank/DDBJ databases">
        <title>Key roles for freshwater Actinobacteria revealed by deep metagenomic sequencing.</title>
        <authorList>
            <person name="Ghai R."/>
            <person name="Mizuno C.M."/>
            <person name="Picazo A."/>
            <person name="Camacho A."/>
            <person name="Rodriguez-Valera F."/>
        </authorList>
    </citation>
    <scope>NUCLEOTIDE SEQUENCE</scope>
</reference>
<proteinExistence type="predicted"/>
<protein>
    <recommendedName>
        <fullName evidence="2">Response regulatory domain-containing protein</fullName>
    </recommendedName>
</protein>
<organism evidence="1">
    <name type="scientific">freshwater metagenome</name>
    <dbReference type="NCBI Taxonomy" id="449393"/>
    <lineage>
        <taxon>unclassified sequences</taxon>
        <taxon>metagenomes</taxon>
        <taxon>ecological metagenomes</taxon>
    </lineage>
</organism>
<dbReference type="EMBL" id="JNSL01000224">
    <property type="protein sequence ID" value="KGA12046.1"/>
    <property type="molecule type" value="Genomic_DNA"/>
</dbReference>
<feature type="non-terminal residue" evidence="1">
    <location>
        <position position="125"/>
    </location>
</feature>
<comment type="caution">
    <text evidence="1">The sequence shown here is derived from an EMBL/GenBank/DDBJ whole genome shotgun (WGS) entry which is preliminary data.</text>
</comment>